<feature type="domain" description="WxL" evidence="3">
    <location>
        <begin position="28"/>
        <end position="231"/>
    </location>
</feature>
<dbReference type="AlphaFoldDB" id="A0AAW8R982"/>
<feature type="signal peptide" evidence="2">
    <location>
        <begin position="1"/>
        <end position="26"/>
    </location>
</feature>
<name>A0AAW8R982_CARDV</name>
<evidence type="ECO:0000259" key="3">
    <source>
        <dbReference type="Pfam" id="PF13731"/>
    </source>
</evidence>
<evidence type="ECO:0000313" key="4">
    <source>
        <dbReference type="EMBL" id="MDT1973074.1"/>
    </source>
</evidence>
<dbReference type="RefSeq" id="WP_311779835.1">
    <property type="nucleotide sequence ID" value="NZ_JALRMR010000001.1"/>
</dbReference>
<dbReference type="Pfam" id="PF13731">
    <property type="entry name" value="WxL"/>
    <property type="match status" value="1"/>
</dbReference>
<sequence>MNLKKATIAMVLVSSLVLTSSPIVHGATANTANSKTHIQFKANPEPTDPLNPIDPNNPEKPPVDPEDPNNEGTGNKGPLSIDYISNVEFGEKEIQSGDTVYNAKNENPYVQVTDKRGTGAGWKLSAKATPFKNKEGNKELIGATLSVKNGQIKTRANNVSEKAIHHDVIFNNEDAQVLMDAPVGAGRGTWVDVFSGKHGENENIQLTVLEGSADANIDYSAQITWELADAPK</sequence>
<evidence type="ECO:0000256" key="2">
    <source>
        <dbReference type="SAM" id="SignalP"/>
    </source>
</evidence>
<evidence type="ECO:0000313" key="5">
    <source>
        <dbReference type="Proteomes" id="UP001249945"/>
    </source>
</evidence>
<organism evidence="4 5">
    <name type="scientific">Carnobacterium divergens</name>
    <name type="common">Lactobacillus divergens</name>
    <dbReference type="NCBI Taxonomy" id="2748"/>
    <lineage>
        <taxon>Bacteria</taxon>
        <taxon>Bacillati</taxon>
        <taxon>Bacillota</taxon>
        <taxon>Bacilli</taxon>
        <taxon>Lactobacillales</taxon>
        <taxon>Carnobacteriaceae</taxon>
        <taxon>Carnobacterium</taxon>
    </lineage>
</organism>
<accession>A0AAW8R982</accession>
<feature type="chain" id="PRO_5043857992" evidence="2">
    <location>
        <begin position="27"/>
        <end position="232"/>
    </location>
</feature>
<feature type="region of interest" description="Disordered" evidence="1">
    <location>
        <begin position="40"/>
        <end position="79"/>
    </location>
</feature>
<gene>
    <name evidence="4" type="ORF">MX635_01535</name>
</gene>
<proteinExistence type="predicted"/>
<dbReference type="Proteomes" id="UP001249945">
    <property type="component" value="Unassembled WGS sequence"/>
</dbReference>
<keyword evidence="2" id="KW-0732">Signal</keyword>
<evidence type="ECO:0000256" key="1">
    <source>
        <dbReference type="SAM" id="MobiDB-lite"/>
    </source>
</evidence>
<reference evidence="4" key="1">
    <citation type="submission" date="2022-04" db="EMBL/GenBank/DDBJ databases">
        <title>Draft genome sequences of lactic acid bacteria (LAB) strains involved in meat spoilage.</title>
        <authorList>
            <person name="Palevich N."/>
        </authorList>
    </citation>
    <scope>NUCLEOTIDE SEQUENCE</scope>
    <source>
        <strain evidence="4">9-14</strain>
    </source>
</reference>
<protein>
    <submittedName>
        <fullName evidence="4">WxL domain-containing protein</fullName>
    </submittedName>
</protein>
<dbReference type="EMBL" id="JALRMR010000001">
    <property type="protein sequence ID" value="MDT1973074.1"/>
    <property type="molecule type" value="Genomic_DNA"/>
</dbReference>
<comment type="caution">
    <text evidence="4">The sequence shown here is derived from an EMBL/GenBank/DDBJ whole genome shotgun (WGS) entry which is preliminary data.</text>
</comment>
<dbReference type="InterPro" id="IPR027994">
    <property type="entry name" value="WxL_dom"/>
</dbReference>